<evidence type="ECO:0000256" key="6">
    <source>
        <dbReference type="SAM" id="Phobius"/>
    </source>
</evidence>
<keyword evidence="4 6" id="KW-1133">Transmembrane helix</keyword>
<dbReference type="Pfam" id="PF03741">
    <property type="entry name" value="TerC"/>
    <property type="match status" value="1"/>
</dbReference>
<sequence length="252" mass="26930">MDLDFLTHAPFWIALGQIIIIDILLGGDNAVVIALACRKLPPAQRTKGIIYGTAGAIVLRIVLIAFAMTLLALPFLKLVGALLLVWIGIKLIAPDEDGHDNIQGSDKLFAAIKTIIVADLVMSVDNVIAIAGAAQSSGEHQMLLVALGLLISIPIIVWGSQLVIKLMERFPLIIVAGGMLLGWIAGGMLVTDPLFVNTEQWLWMPKLGSTDEQGLAEISQTLYWTAHIAGALLVLALGKFIASRRPAPAAQH</sequence>
<keyword evidence="5 6" id="KW-0472">Membrane</keyword>
<dbReference type="RefSeq" id="WP_369338262.1">
    <property type="nucleotide sequence ID" value="NZ_JBFYGN010000008.1"/>
</dbReference>
<evidence type="ECO:0000256" key="1">
    <source>
        <dbReference type="ARBA" id="ARBA00004141"/>
    </source>
</evidence>
<reference evidence="7 8" key="1">
    <citation type="journal article" date="2013" name="Int. J. Syst. Evol. Microbiol.">
        <title>Comamonas guangdongensis sp. nov., isolated from subterranean forest sediment, and emended description of the genus Comamonas.</title>
        <authorList>
            <person name="Zhang J."/>
            <person name="Wang Y."/>
            <person name="Zhou S."/>
            <person name="Wu C."/>
            <person name="He J."/>
            <person name="Li F."/>
        </authorList>
    </citation>
    <scope>NUCLEOTIDE SEQUENCE [LARGE SCALE GENOMIC DNA]</scope>
    <source>
        <strain evidence="7 8">CCTCC AB2011133</strain>
    </source>
</reference>
<dbReference type="EMBL" id="JBFYGN010000008">
    <property type="protein sequence ID" value="MEX8193065.1"/>
    <property type="molecule type" value="Genomic_DNA"/>
</dbReference>
<evidence type="ECO:0000256" key="2">
    <source>
        <dbReference type="ARBA" id="ARBA00007511"/>
    </source>
</evidence>
<feature type="transmembrane region" description="Helical" evidence="6">
    <location>
        <begin position="12"/>
        <end position="37"/>
    </location>
</feature>
<dbReference type="PANTHER" id="PTHR30238:SF4">
    <property type="entry name" value="SLL1022 PROTEIN"/>
    <property type="match status" value="1"/>
</dbReference>
<feature type="transmembrane region" description="Helical" evidence="6">
    <location>
        <begin position="170"/>
        <end position="190"/>
    </location>
</feature>
<protein>
    <submittedName>
        <fullName evidence="7">TerC family protein</fullName>
    </submittedName>
</protein>
<comment type="subcellular location">
    <subcellularLocation>
        <location evidence="1">Membrane</location>
        <topology evidence="1">Multi-pass membrane protein</topology>
    </subcellularLocation>
</comment>
<evidence type="ECO:0000256" key="5">
    <source>
        <dbReference type="ARBA" id="ARBA00023136"/>
    </source>
</evidence>
<dbReference type="NCBIfam" id="TIGR03717">
    <property type="entry name" value="R_switched_YjbE"/>
    <property type="match status" value="1"/>
</dbReference>
<comment type="caution">
    <text evidence="7">The sequence shown here is derived from an EMBL/GenBank/DDBJ whole genome shotgun (WGS) entry which is preliminary data.</text>
</comment>
<evidence type="ECO:0000256" key="4">
    <source>
        <dbReference type="ARBA" id="ARBA00022989"/>
    </source>
</evidence>
<keyword evidence="3 6" id="KW-0812">Transmembrane</keyword>
<feature type="transmembrane region" description="Helical" evidence="6">
    <location>
        <begin position="49"/>
        <end position="69"/>
    </location>
</feature>
<evidence type="ECO:0000256" key="3">
    <source>
        <dbReference type="ARBA" id="ARBA00022692"/>
    </source>
</evidence>
<name>A0ABV3ZUL3_9BURK</name>
<organism evidence="7 8">
    <name type="scientific">Comamonas guangdongensis</name>
    <dbReference type="NCBI Taxonomy" id="510515"/>
    <lineage>
        <taxon>Bacteria</taxon>
        <taxon>Pseudomonadati</taxon>
        <taxon>Pseudomonadota</taxon>
        <taxon>Betaproteobacteria</taxon>
        <taxon>Burkholderiales</taxon>
        <taxon>Comamonadaceae</taxon>
        <taxon>Comamonas</taxon>
    </lineage>
</organism>
<dbReference type="Proteomes" id="UP001561046">
    <property type="component" value="Unassembled WGS sequence"/>
</dbReference>
<evidence type="ECO:0000313" key="7">
    <source>
        <dbReference type="EMBL" id="MEX8193065.1"/>
    </source>
</evidence>
<keyword evidence="8" id="KW-1185">Reference proteome</keyword>
<evidence type="ECO:0000313" key="8">
    <source>
        <dbReference type="Proteomes" id="UP001561046"/>
    </source>
</evidence>
<accession>A0ABV3ZUL3</accession>
<feature type="transmembrane region" description="Helical" evidence="6">
    <location>
        <begin position="222"/>
        <end position="242"/>
    </location>
</feature>
<gene>
    <name evidence="7" type="ORF">AB6724_09440</name>
</gene>
<dbReference type="PANTHER" id="PTHR30238">
    <property type="entry name" value="MEMBRANE BOUND PREDICTED REDOX MODULATOR"/>
    <property type="match status" value="1"/>
</dbReference>
<comment type="similarity">
    <text evidence="2">Belongs to the TerC family.</text>
</comment>
<dbReference type="InterPro" id="IPR022301">
    <property type="entry name" value="Integral_membrane_YjbE"/>
</dbReference>
<proteinExistence type="inferred from homology"/>
<dbReference type="InterPro" id="IPR005496">
    <property type="entry name" value="Integral_membrane_TerC"/>
</dbReference>
<feature type="transmembrane region" description="Helical" evidence="6">
    <location>
        <begin position="140"/>
        <end position="158"/>
    </location>
</feature>